<dbReference type="Proteomes" id="UP000419017">
    <property type="component" value="Unassembled WGS sequence"/>
</dbReference>
<dbReference type="InterPro" id="IPR036515">
    <property type="entry name" value="Transposase_17_sf"/>
</dbReference>
<dbReference type="GO" id="GO:0006313">
    <property type="term" value="P:DNA transposition"/>
    <property type="evidence" value="ECO:0007669"/>
    <property type="project" value="InterPro"/>
</dbReference>
<feature type="domain" description="Transposase IS200-like" evidence="1">
    <location>
        <begin position="9"/>
        <end position="128"/>
    </location>
</feature>
<dbReference type="SMART" id="SM01321">
    <property type="entry name" value="Y1_Tnp"/>
    <property type="match status" value="1"/>
</dbReference>
<proteinExistence type="predicted"/>
<dbReference type="GO" id="GO:0003677">
    <property type="term" value="F:DNA binding"/>
    <property type="evidence" value="ECO:0007669"/>
    <property type="project" value="InterPro"/>
</dbReference>
<evidence type="ECO:0000259" key="1">
    <source>
        <dbReference type="SMART" id="SM01321"/>
    </source>
</evidence>
<dbReference type="AlphaFoldDB" id="A0A6I8MB83"/>
<name>A0A6I8MB83_9FUSO</name>
<evidence type="ECO:0000313" key="3">
    <source>
        <dbReference type="Proteomes" id="UP000419017"/>
    </source>
</evidence>
<accession>A0A6I8MB83</accession>
<dbReference type="InterPro" id="IPR002686">
    <property type="entry name" value="Transposase_17"/>
</dbReference>
<organism evidence="2 3">
    <name type="scientific">Oceanivirga miroungae</name>
    <dbReference type="NCBI Taxonomy" id="1130046"/>
    <lineage>
        <taxon>Bacteria</taxon>
        <taxon>Fusobacteriati</taxon>
        <taxon>Fusobacteriota</taxon>
        <taxon>Fusobacteriia</taxon>
        <taxon>Fusobacteriales</taxon>
        <taxon>Leptotrichiaceae</taxon>
        <taxon>Oceanivirga</taxon>
    </lineage>
</organism>
<dbReference type="RefSeq" id="WP_156683476.1">
    <property type="nucleotide sequence ID" value="NZ_CABWIB010000001.1"/>
</dbReference>
<dbReference type="Pfam" id="PF01797">
    <property type="entry name" value="Y1_Tnp"/>
    <property type="match status" value="1"/>
</dbReference>
<protein>
    <submittedName>
        <fullName evidence="2">Transposase IS200 family protein</fullName>
    </submittedName>
</protein>
<dbReference type="PANTHER" id="PTHR33360:SF4">
    <property type="entry name" value="TRANSPOSASE IS200-LIKE PROTEIN"/>
    <property type="match status" value="1"/>
</dbReference>
<evidence type="ECO:0000313" key="2">
    <source>
        <dbReference type="EMBL" id="VWL85484.1"/>
    </source>
</evidence>
<dbReference type="SUPFAM" id="SSF143422">
    <property type="entry name" value="Transposase IS200-like"/>
    <property type="match status" value="1"/>
</dbReference>
<sequence length="145" mass="17372">MIKEYNHSAFALHYELVLVSKNKQRIFRKEIAEFCIDTFKKIADNYQVKFLDVHYEEDHLHFKFECYPTTNLSKFINAFKSASSRKIKNNYEDIRQMLSTGAVWEAQYFLMTVGIESEDLVLHYLDKIIRCDELHHQHKIDCDDK</sequence>
<dbReference type="PANTHER" id="PTHR33360">
    <property type="entry name" value="TRANSPOSASE FOR INSERTION SEQUENCE ELEMENT IS200"/>
    <property type="match status" value="1"/>
</dbReference>
<dbReference type="Gene3D" id="3.30.70.1290">
    <property type="entry name" value="Transposase IS200-like"/>
    <property type="match status" value="1"/>
</dbReference>
<dbReference type="GO" id="GO:0004803">
    <property type="term" value="F:transposase activity"/>
    <property type="evidence" value="ECO:0007669"/>
    <property type="project" value="InterPro"/>
</dbReference>
<keyword evidence="3" id="KW-1185">Reference proteome</keyword>
<dbReference type="EMBL" id="CABWIB010000001">
    <property type="protein sequence ID" value="VWL85484.1"/>
    <property type="molecule type" value="Genomic_DNA"/>
</dbReference>
<reference evidence="2 3" key="1">
    <citation type="submission" date="2019-10" db="EMBL/GenBank/DDBJ databases">
        <authorList>
            <person name="Blom J."/>
        </authorList>
    </citation>
    <scope>NUCLEOTIDE SEQUENCE [LARGE SCALE GENOMIC DNA]</scope>
    <source>
        <strain evidence="2 3">ES3154-GLU</strain>
    </source>
</reference>
<gene>
    <name evidence="2" type="ORF">OMES3154_00769</name>
</gene>
<dbReference type="NCBIfam" id="NF033573">
    <property type="entry name" value="transpos_IS200"/>
    <property type="match status" value="1"/>
</dbReference>